<dbReference type="GO" id="GO:0000786">
    <property type="term" value="C:nucleosome"/>
    <property type="evidence" value="ECO:0007669"/>
    <property type="project" value="UniProtKB-KW"/>
</dbReference>
<dbReference type="AlphaFoldDB" id="A0A5J5DGJ5"/>
<gene>
    <name evidence="11" type="ORF">FQN60_017959</name>
</gene>
<feature type="domain" description="Core Histone H2A/H2B/H3" evidence="10">
    <location>
        <begin position="30"/>
        <end position="85"/>
    </location>
</feature>
<evidence type="ECO:0000313" key="11">
    <source>
        <dbReference type="EMBL" id="KAA8592504.1"/>
    </source>
</evidence>
<evidence type="ECO:0000256" key="9">
    <source>
        <dbReference type="SAM" id="MobiDB-lite"/>
    </source>
</evidence>
<dbReference type="CDD" id="cd00074">
    <property type="entry name" value="HFD_H2A"/>
    <property type="match status" value="1"/>
</dbReference>
<evidence type="ECO:0000256" key="2">
    <source>
        <dbReference type="ARBA" id="ARBA00004286"/>
    </source>
</evidence>
<dbReference type="EMBL" id="VOFY01000005">
    <property type="protein sequence ID" value="KAA8592504.1"/>
    <property type="molecule type" value="Genomic_DNA"/>
</dbReference>
<dbReference type="InterPro" id="IPR032458">
    <property type="entry name" value="Histone_H2A_CS"/>
</dbReference>
<dbReference type="SMART" id="SM00414">
    <property type="entry name" value="H2A"/>
    <property type="match status" value="1"/>
</dbReference>
<dbReference type="GO" id="GO:0003677">
    <property type="term" value="F:DNA binding"/>
    <property type="evidence" value="ECO:0007669"/>
    <property type="project" value="UniProtKB-KW"/>
</dbReference>
<evidence type="ECO:0000256" key="5">
    <source>
        <dbReference type="ARBA" id="ARBA00022990"/>
    </source>
</evidence>
<name>A0A5J5DGJ5_9PERO</name>
<dbReference type="PANTHER" id="PTHR23430">
    <property type="entry name" value="HISTONE H2A"/>
    <property type="match status" value="1"/>
</dbReference>
<reference evidence="11 12" key="1">
    <citation type="submission" date="2019-08" db="EMBL/GenBank/DDBJ databases">
        <title>A chromosome-level genome assembly, high-density linkage maps, and genome scans reveal the genomic architecture of hybrid incompatibilities underlying speciation via character displacement in darters (Percidae: Etheostominae).</title>
        <authorList>
            <person name="Moran R.L."/>
            <person name="Catchen J.M."/>
            <person name="Fuller R.C."/>
        </authorList>
    </citation>
    <scope>NUCLEOTIDE SEQUENCE [LARGE SCALE GENOMIC DNA]</scope>
    <source>
        <strain evidence="11">EspeVRDwgs_2016</strain>
        <tissue evidence="11">Muscle</tissue>
    </source>
</reference>
<protein>
    <recommendedName>
        <fullName evidence="10">Core Histone H2A/H2B/H3 domain-containing protein</fullName>
    </recommendedName>
</protein>
<dbReference type="Proteomes" id="UP000327493">
    <property type="component" value="Chromosome 5"/>
</dbReference>
<dbReference type="InterPro" id="IPR009072">
    <property type="entry name" value="Histone-fold"/>
</dbReference>
<evidence type="ECO:0000256" key="6">
    <source>
        <dbReference type="ARBA" id="ARBA00023125"/>
    </source>
</evidence>
<dbReference type="PRINTS" id="PR00620">
    <property type="entry name" value="HISTONEH2A"/>
</dbReference>
<sequence>MLRPLLFPKQTLKNVLKSPLQAGGKAGKDSGKAKAKAVSRSQRAGLQFPVGRIHRHLKTRTTSHGRVGATAAVYSAAILEYLTAEFPLAKVSEMEEMSDNETSEEQAPQRSSLEDSGRVTARGQPSTPILFCSTQEMPEVHHSSFSNGNTQSASAKSSDVGYHTTKLVKSLGAQWRMWPAFRLVQALVVTGRQEAVEALGGVVVEVAGTYPGRQVQKPLSLPQLREGIPNERVTVHHVDLLPGEDLQPAGQMLVVQAPLQRLVPRVNVALWLVGLVAGQAVVEDLGVVRDQPFGRVPDNEQQADGGVHVPDT</sequence>
<evidence type="ECO:0000256" key="3">
    <source>
        <dbReference type="ARBA" id="ARBA00010691"/>
    </source>
</evidence>
<dbReference type="GO" id="GO:0046982">
    <property type="term" value="F:protein heterodimerization activity"/>
    <property type="evidence" value="ECO:0007669"/>
    <property type="project" value="InterPro"/>
</dbReference>
<dbReference type="InterPro" id="IPR007125">
    <property type="entry name" value="H2A/H2B/H3"/>
</dbReference>
<proteinExistence type="inferred from homology"/>
<feature type="region of interest" description="Disordered" evidence="9">
    <location>
        <begin position="20"/>
        <end position="41"/>
    </location>
</feature>
<evidence type="ECO:0000256" key="7">
    <source>
        <dbReference type="ARBA" id="ARBA00023242"/>
    </source>
</evidence>
<dbReference type="SUPFAM" id="SSF47113">
    <property type="entry name" value="Histone-fold"/>
    <property type="match status" value="1"/>
</dbReference>
<accession>A0A5J5DGJ5</accession>
<comment type="similarity">
    <text evidence="3">Belongs to the histone H2A family.</text>
</comment>
<dbReference type="PROSITE" id="PS00046">
    <property type="entry name" value="HISTONE_H2A"/>
    <property type="match status" value="1"/>
</dbReference>
<dbReference type="InterPro" id="IPR002119">
    <property type="entry name" value="Histone_H2A"/>
</dbReference>
<dbReference type="Pfam" id="PF00125">
    <property type="entry name" value="Histone"/>
    <property type="match status" value="1"/>
</dbReference>
<keyword evidence="6" id="KW-0238">DNA-binding</keyword>
<feature type="region of interest" description="Disordered" evidence="9">
    <location>
        <begin position="94"/>
        <end position="125"/>
    </location>
</feature>
<keyword evidence="7" id="KW-0539">Nucleus</keyword>
<evidence type="ECO:0000256" key="1">
    <source>
        <dbReference type="ARBA" id="ARBA00004123"/>
    </source>
</evidence>
<keyword evidence="12" id="KW-1185">Reference proteome</keyword>
<evidence type="ECO:0000313" key="12">
    <source>
        <dbReference type="Proteomes" id="UP000327493"/>
    </source>
</evidence>
<keyword evidence="8" id="KW-0544">Nucleosome core</keyword>
<evidence type="ECO:0000256" key="4">
    <source>
        <dbReference type="ARBA" id="ARBA00022454"/>
    </source>
</evidence>
<keyword evidence="4" id="KW-0158">Chromosome</keyword>
<dbReference type="GO" id="GO:0030527">
    <property type="term" value="F:structural constituent of chromatin"/>
    <property type="evidence" value="ECO:0007669"/>
    <property type="project" value="InterPro"/>
</dbReference>
<organism evidence="11 12">
    <name type="scientific">Etheostoma spectabile</name>
    <name type="common">orangethroat darter</name>
    <dbReference type="NCBI Taxonomy" id="54343"/>
    <lineage>
        <taxon>Eukaryota</taxon>
        <taxon>Metazoa</taxon>
        <taxon>Chordata</taxon>
        <taxon>Craniata</taxon>
        <taxon>Vertebrata</taxon>
        <taxon>Euteleostomi</taxon>
        <taxon>Actinopterygii</taxon>
        <taxon>Neopterygii</taxon>
        <taxon>Teleostei</taxon>
        <taxon>Neoteleostei</taxon>
        <taxon>Acanthomorphata</taxon>
        <taxon>Eupercaria</taxon>
        <taxon>Perciformes</taxon>
        <taxon>Percoidei</taxon>
        <taxon>Percidae</taxon>
        <taxon>Etheostomatinae</taxon>
        <taxon>Etheostoma</taxon>
    </lineage>
</organism>
<keyword evidence="5" id="KW-0007">Acetylation</keyword>
<dbReference type="Gene3D" id="1.10.20.10">
    <property type="entry name" value="Histone, subunit A"/>
    <property type="match status" value="1"/>
</dbReference>
<dbReference type="GO" id="GO:0005634">
    <property type="term" value="C:nucleus"/>
    <property type="evidence" value="ECO:0007669"/>
    <property type="project" value="UniProtKB-SubCell"/>
</dbReference>
<feature type="compositionally biased region" description="Acidic residues" evidence="9">
    <location>
        <begin position="94"/>
        <end position="104"/>
    </location>
</feature>
<evidence type="ECO:0000256" key="8">
    <source>
        <dbReference type="ARBA" id="ARBA00023269"/>
    </source>
</evidence>
<comment type="subcellular location">
    <subcellularLocation>
        <location evidence="2">Chromosome</location>
    </subcellularLocation>
    <subcellularLocation>
        <location evidence="1">Nucleus</location>
    </subcellularLocation>
</comment>
<feature type="region of interest" description="Disordered" evidence="9">
    <location>
        <begin position="293"/>
        <end position="312"/>
    </location>
</feature>
<evidence type="ECO:0000259" key="10">
    <source>
        <dbReference type="Pfam" id="PF00125"/>
    </source>
</evidence>
<comment type="caution">
    <text evidence="11">The sequence shown here is derived from an EMBL/GenBank/DDBJ whole genome shotgun (WGS) entry which is preliminary data.</text>
</comment>